<name>A0A0E9QFM1_ANGAN</name>
<reference evidence="1" key="1">
    <citation type="submission" date="2014-11" db="EMBL/GenBank/DDBJ databases">
        <authorList>
            <person name="Amaro Gonzalez C."/>
        </authorList>
    </citation>
    <scope>NUCLEOTIDE SEQUENCE</scope>
</reference>
<proteinExistence type="predicted"/>
<dbReference type="EMBL" id="GBXM01093447">
    <property type="protein sequence ID" value="JAH15130.1"/>
    <property type="molecule type" value="Transcribed_RNA"/>
</dbReference>
<protein>
    <submittedName>
        <fullName evidence="1">Uncharacterized protein</fullName>
    </submittedName>
</protein>
<reference evidence="1" key="2">
    <citation type="journal article" date="2015" name="Fish Shellfish Immunol.">
        <title>Early steps in the European eel (Anguilla anguilla)-Vibrio vulnificus interaction in the gills: Role of the RtxA13 toxin.</title>
        <authorList>
            <person name="Callol A."/>
            <person name="Pajuelo D."/>
            <person name="Ebbesson L."/>
            <person name="Teles M."/>
            <person name="MacKenzie S."/>
            <person name="Amaro C."/>
        </authorList>
    </citation>
    <scope>NUCLEOTIDE SEQUENCE</scope>
</reference>
<dbReference type="AlphaFoldDB" id="A0A0E9QFM1"/>
<accession>A0A0E9QFM1</accession>
<evidence type="ECO:0000313" key="1">
    <source>
        <dbReference type="EMBL" id="JAH15130.1"/>
    </source>
</evidence>
<sequence>MFRATSFVSPYFLTLYFSPLPARGRNNLLVNPILQHLSHLHYLNNLC</sequence>
<organism evidence="1">
    <name type="scientific">Anguilla anguilla</name>
    <name type="common">European freshwater eel</name>
    <name type="synonym">Muraena anguilla</name>
    <dbReference type="NCBI Taxonomy" id="7936"/>
    <lineage>
        <taxon>Eukaryota</taxon>
        <taxon>Metazoa</taxon>
        <taxon>Chordata</taxon>
        <taxon>Craniata</taxon>
        <taxon>Vertebrata</taxon>
        <taxon>Euteleostomi</taxon>
        <taxon>Actinopterygii</taxon>
        <taxon>Neopterygii</taxon>
        <taxon>Teleostei</taxon>
        <taxon>Anguilliformes</taxon>
        <taxon>Anguillidae</taxon>
        <taxon>Anguilla</taxon>
    </lineage>
</organism>